<name>A0A223D126_9BACL</name>
<dbReference type="FunFam" id="3.30.559.10:FF:000012">
    <property type="entry name" value="Non-ribosomal peptide synthetase"/>
    <property type="match status" value="2"/>
</dbReference>
<dbReference type="Pfam" id="PF00550">
    <property type="entry name" value="PP-binding"/>
    <property type="match status" value="2"/>
</dbReference>
<keyword evidence="5" id="KW-0045">Antibiotic biosynthesis</keyword>
<dbReference type="PANTHER" id="PTHR45527">
    <property type="entry name" value="NONRIBOSOMAL PEPTIDE SYNTHETASE"/>
    <property type="match status" value="1"/>
</dbReference>
<dbReference type="InterPro" id="IPR006162">
    <property type="entry name" value="Ppantetheine_attach_site"/>
</dbReference>
<dbReference type="InterPro" id="IPR045851">
    <property type="entry name" value="AMP-bd_C_sf"/>
</dbReference>
<dbReference type="Pfam" id="PF00668">
    <property type="entry name" value="Condensation"/>
    <property type="match status" value="2"/>
</dbReference>
<dbReference type="RefSeq" id="WP_094236703.1">
    <property type="nucleotide sequence ID" value="NZ_CP022657.1"/>
</dbReference>
<dbReference type="Gene3D" id="3.30.559.30">
    <property type="entry name" value="Nonribosomal peptide synthetase, condensation domain"/>
    <property type="match status" value="2"/>
</dbReference>
<keyword evidence="3" id="KW-0596">Phosphopantetheine</keyword>
<dbReference type="SUPFAM" id="SSF52777">
    <property type="entry name" value="CoA-dependent acyltransferases"/>
    <property type="match status" value="4"/>
</dbReference>
<dbReference type="Gene3D" id="3.30.559.10">
    <property type="entry name" value="Chloramphenicol acetyltransferase-like domain"/>
    <property type="match status" value="2"/>
</dbReference>
<dbReference type="GO" id="GO:0005829">
    <property type="term" value="C:cytosol"/>
    <property type="evidence" value="ECO:0007669"/>
    <property type="project" value="TreeGrafter"/>
</dbReference>
<dbReference type="GO" id="GO:0003824">
    <property type="term" value="F:catalytic activity"/>
    <property type="evidence" value="ECO:0007669"/>
    <property type="project" value="InterPro"/>
</dbReference>
<evidence type="ECO:0000256" key="1">
    <source>
        <dbReference type="ARBA" id="ARBA00001957"/>
    </source>
</evidence>
<dbReference type="PROSITE" id="PS00012">
    <property type="entry name" value="PHOSPHOPANTETHEINE"/>
    <property type="match status" value="2"/>
</dbReference>
<dbReference type="FunFam" id="3.30.559.30:FF:000001">
    <property type="entry name" value="Non-ribosomal peptide synthetase"/>
    <property type="match status" value="1"/>
</dbReference>
<dbReference type="Pfam" id="PF00501">
    <property type="entry name" value="AMP-binding"/>
    <property type="match status" value="2"/>
</dbReference>
<accession>A0A223D126</accession>
<evidence type="ECO:0000259" key="6">
    <source>
        <dbReference type="PROSITE" id="PS50075"/>
    </source>
</evidence>
<dbReference type="Gene3D" id="2.30.38.10">
    <property type="entry name" value="Luciferase, Domain 3"/>
    <property type="match status" value="2"/>
</dbReference>
<feature type="domain" description="Carrier" evidence="6">
    <location>
        <begin position="2060"/>
        <end position="2135"/>
    </location>
</feature>
<dbReference type="FunFam" id="3.40.50.980:FF:000001">
    <property type="entry name" value="Non-ribosomal peptide synthetase"/>
    <property type="match status" value="2"/>
</dbReference>
<dbReference type="GO" id="GO:0017000">
    <property type="term" value="P:antibiotic biosynthetic process"/>
    <property type="evidence" value="ECO:0007669"/>
    <property type="project" value="UniProtKB-KW"/>
</dbReference>
<dbReference type="InterPro" id="IPR010071">
    <property type="entry name" value="AA_adenyl_dom"/>
</dbReference>
<feature type="domain" description="Carrier" evidence="6">
    <location>
        <begin position="1007"/>
        <end position="1082"/>
    </location>
</feature>
<dbReference type="CDD" id="cd19531">
    <property type="entry name" value="LCL_NRPS-like"/>
    <property type="match status" value="2"/>
</dbReference>
<dbReference type="NCBIfam" id="TIGR01733">
    <property type="entry name" value="AA-adenyl-dom"/>
    <property type="match status" value="2"/>
</dbReference>
<reference evidence="7 8" key="1">
    <citation type="journal article" date="2015" name="Int. J. Syst. Evol. Microbiol.">
        <title>Tumebacillus algifaecis sp. nov., isolated from decomposing algal scum.</title>
        <authorList>
            <person name="Wu Y.F."/>
            <person name="Zhang B."/>
            <person name="Xing P."/>
            <person name="Wu Q.L."/>
            <person name="Liu S.J."/>
        </authorList>
    </citation>
    <scope>NUCLEOTIDE SEQUENCE [LARGE SCALE GENOMIC DNA]</scope>
    <source>
        <strain evidence="7 8">THMBR28</strain>
    </source>
</reference>
<evidence type="ECO:0000256" key="4">
    <source>
        <dbReference type="ARBA" id="ARBA00022553"/>
    </source>
</evidence>
<dbReference type="FunFam" id="1.10.1200.10:FF:000005">
    <property type="entry name" value="Nonribosomal peptide synthetase 1"/>
    <property type="match status" value="1"/>
</dbReference>
<evidence type="ECO:0000313" key="8">
    <source>
        <dbReference type="Proteomes" id="UP000214688"/>
    </source>
</evidence>
<dbReference type="FunFam" id="3.30.300.30:FF:000010">
    <property type="entry name" value="Enterobactin synthetase component F"/>
    <property type="match status" value="1"/>
</dbReference>
<organism evidence="7 8">
    <name type="scientific">Tumebacillus algifaecis</name>
    <dbReference type="NCBI Taxonomy" id="1214604"/>
    <lineage>
        <taxon>Bacteria</taxon>
        <taxon>Bacillati</taxon>
        <taxon>Bacillota</taxon>
        <taxon>Bacilli</taxon>
        <taxon>Bacillales</taxon>
        <taxon>Alicyclobacillaceae</taxon>
        <taxon>Tumebacillus</taxon>
    </lineage>
</organism>
<dbReference type="Proteomes" id="UP000214688">
    <property type="component" value="Chromosome"/>
</dbReference>
<dbReference type="SUPFAM" id="SSF56801">
    <property type="entry name" value="Acetyl-CoA synthetase-like"/>
    <property type="match status" value="2"/>
</dbReference>
<dbReference type="InterPro" id="IPR000873">
    <property type="entry name" value="AMP-dep_synth/lig_dom"/>
</dbReference>
<comment type="similarity">
    <text evidence="2">Belongs to the ATP-dependent AMP-binding enzyme family.</text>
</comment>
<dbReference type="SUPFAM" id="SSF47336">
    <property type="entry name" value="ACP-like"/>
    <property type="match status" value="2"/>
</dbReference>
<dbReference type="InterPro" id="IPR001242">
    <property type="entry name" value="Condensation_dom"/>
</dbReference>
<dbReference type="PANTHER" id="PTHR45527:SF1">
    <property type="entry name" value="FATTY ACID SYNTHASE"/>
    <property type="match status" value="1"/>
</dbReference>
<dbReference type="GO" id="GO:0043041">
    <property type="term" value="P:amino acid activation for nonribosomal peptide biosynthetic process"/>
    <property type="evidence" value="ECO:0007669"/>
    <property type="project" value="TreeGrafter"/>
</dbReference>
<dbReference type="InterPro" id="IPR025110">
    <property type="entry name" value="AMP-bd_C"/>
</dbReference>
<dbReference type="FunFam" id="3.40.50.12780:FF:000012">
    <property type="entry name" value="Non-ribosomal peptide synthetase"/>
    <property type="match status" value="2"/>
</dbReference>
<comment type="cofactor">
    <cofactor evidence="1">
        <name>pantetheine 4'-phosphate</name>
        <dbReference type="ChEBI" id="CHEBI:47942"/>
    </cofactor>
</comment>
<sequence>MDKRANLTPAQRALLEKRIKGQAGPLIASAAAKKTGIPRRPEGQVPLSYAQERIWIMEQLEEDSVTYNIPLSVTIMGDLDFDIFTRSINVVIARHEALRTTFHTKEGKPNIAIKDELILSVHREDIRHLPEAERKAEADRLATAEARRPFDLSAGPLVRATLIRKTDTEHLFVLIMHHIIGDGWSIGILVSEFTAVYDAFAQGKQSPLPELPIQYSDFAHWQKSPEQQQALDRHLAYWKNQLSGSLEPLALPTDRPRTAQQTFNGVMTNFLLSKSLSEDLKNLALQEGTSLFMTLTAAFQTFLARYAGQTDILIGSPIANRNRQEVEGLVGVFINTLVLRSQVEKGMSFRTLLQNVRKTTLEAFAHQDLPFEKLVEELQPNRNMTYSPLFQVMFILQNTPSSLAMHSLTLHPEPIDPGTSMFDITLMFYDTERGLSGEWQYNSDLFDAETVARMIGHFTTMLQAIVDNPDQLLHALPLLPQEEQQKILSDWNQTNEVSFDSTCLNHVFEAQVERTPDAVAVVFEDQELTFSALNNRANHVAEQLLALGISPDDRVGIHLERSLDMVTALLATQKAGGCYVPLDPSYPQERLGYMIKDSMPKVILTQASLADKLPAQEAQVIVLAGAEPSVALPNPNSLVRPEHLAYMIYTSGSTGQPKGVLVEHRNAVHTFEAMDKAVGCQPGDAILSVTSIGFDISVVELFWTMSRGGKVILLSDQDILEAGVSDSEYSLRSQLHRHGATILQCTPSMMGMITAMPEGLAALHPLKKIMLGGEALPLALARQLKGHTNARLFNLYGPTETTIYSTAYEVTDTSLITIPLGRPIDNYTIYILDEYLQPVPVGVGGEMHIGGPGLTRGYHGRPDLTAERFIPNPFGPGRLYKTGDLATYLSDGTIKYLGRLDHQVKVRGYRIELGEIETRLSQHDEIRESVVVAHDNTLVAYVVTEGDVMPTVQELRTALREHLPDYMVPSAYVRLEAMPLTPSGKVDRKALPAPQSAAFSSEQSYVPPSTPLELALTSIWKDILSVEEVSIQDNFFTLGGHSLLATQLVSRVITDLKVKFTLRDVFSNPTVRDMAHYLQHQSAVVNDRQFAPILPGTRERERPASYAQERLWFLDQLQPNQATYNMAASLRLQGALDTEALVRSFEMIVQRHESLRTTFDSVDGSVKQIIATVVDVNLPIQNVASETEARACALEEAQTPFDLRQGPLLRAKLLRLGSEDHLLLLTLHHIITDEWSMGILVNEMVSLYGELAAGNVVTLPELVIQYADYAAWQKEWLQGDVLQEQLGYWKQQLGGDLPILELPTDFSRPAVLSDNGANLVFQLDADLTDRLKKLSQQEGATLYMTLLAAFNTLLHRYTGQDDILIGSPIAGRSREEVEGLIGFFVNTLVLRTDLSGRPTFRDLLSRVRQSALDAYAHQDVPFERLVGELQPKRQMSYSPLFQVLFALQNAPKGTLEVQGLTLTPEPQENSKAKFDLSLDMVEEADGLRGVLEYNTDLFAPATISRMAEHFVTLLTSIAARPNSLLNELRLLTDVEERQLLDWTQIKAPTQQVQCFHHLFEAQVERTPEAEAVVCGEARLTYRELNERANQLAHYLQGQGVTEETLVALCVDRTPLMVISALAVLKAGGAYVPIDPTYPVDRIESMLSVCAPPLLLTDQKVELSGAHEATRVLAWEEVVSDIAAQPTRNPISRVEPHNLAYVIFTSGSTGVPKGVMVQHDTLHSTSEVWYGKFGFDKMNVRGLQYASMSFDVFVGDLIRSLLTGGALVICPYEVRLDFTALHRLMQDEKVTVIDSTPGLIIPLMDYIWQNNLPLDHLKVVLPGADALASTDYATLLERFGDRMIIANCYGITETTIDSSTFEAEAGQFDPHLYSTVPIGRPNDNARMYILDAHLNPQPIGIAGELYIGGSCVARGYYNRPDLTAERFLANPFVPGERFYKTGDAARWLPDGNVQFLGRLDQQVKLRGYRVELGEIEAVLADHPSISKAVVNIMGQDLAAYYSGQEVAAAELRAYLKTRLPAYLVPAYFMHLDSLPLSPNGKIDRRLLPAPEGAERTDAYVAPRNSTEERLAVIWSELLLVEQISVHDNFFDIGGHSLMATQLVVKVQKEFQVTLQLRDLFEKTTIAELAEAVEAAEKVETPVYKRLDRVGSRKKR</sequence>
<dbReference type="OrthoDB" id="9778383at2"/>
<dbReference type="KEGG" id="tab:CIG75_11045"/>
<dbReference type="Gene3D" id="1.10.1200.10">
    <property type="entry name" value="ACP-like"/>
    <property type="match status" value="2"/>
</dbReference>
<dbReference type="EMBL" id="CP022657">
    <property type="protein sequence ID" value="ASS75459.1"/>
    <property type="molecule type" value="Genomic_DNA"/>
</dbReference>
<dbReference type="PROSITE" id="PS00455">
    <property type="entry name" value="AMP_BINDING"/>
    <property type="match status" value="2"/>
</dbReference>
<dbReference type="Gene3D" id="3.30.300.30">
    <property type="match status" value="2"/>
</dbReference>
<evidence type="ECO:0000313" key="7">
    <source>
        <dbReference type="EMBL" id="ASS75459.1"/>
    </source>
</evidence>
<dbReference type="FunFam" id="2.30.38.10:FF:000001">
    <property type="entry name" value="Non-ribosomal peptide synthetase PvdI"/>
    <property type="match status" value="2"/>
</dbReference>
<dbReference type="GO" id="GO:0031177">
    <property type="term" value="F:phosphopantetheine binding"/>
    <property type="evidence" value="ECO:0007669"/>
    <property type="project" value="InterPro"/>
</dbReference>
<dbReference type="FunFam" id="1.10.1200.10:FF:000016">
    <property type="entry name" value="Non-ribosomal peptide synthase"/>
    <property type="match status" value="1"/>
</dbReference>
<dbReference type="GO" id="GO:0008610">
    <property type="term" value="P:lipid biosynthetic process"/>
    <property type="evidence" value="ECO:0007669"/>
    <property type="project" value="UniProtKB-ARBA"/>
</dbReference>
<evidence type="ECO:0000256" key="2">
    <source>
        <dbReference type="ARBA" id="ARBA00006432"/>
    </source>
</evidence>
<dbReference type="CDD" id="cd05930">
    <property type="entry name" value="A_NRPS"/>
    <property type="match status" value="2"/>
</dbReference>
<protein>
    <recommendedName>
        <fullName evidence="6">Carrier domain-containing protein</fullName>
    </recommendedName>
</protein>
<dbReference type="PROSITE" id="PS50075">
    <property type="entry name" value="CARRIER"/>
    <property type="match status" value="2"/>
</dbReference>
<dbReference type="InterPro" id="IPR009081">
    <property type="entry name" value="PP-bd_ACP"/>
</dbReference>
<dbReference type="Gene3D" id="3.40.50.980">
    <property type="match status" value="4"/>
</dbReference>
<dbReference type="InterPro" id="IPR036736">
    <property type="entry name" value="ACP-like_sf"/>
</dbReference>
<evidence type="ECO:0000256" key="5">
    <source>
        <dbReference type="ARBA" id="ARBA00023194"/>
    </source>
</evidence>
<dbReference type="InterPro" id="IPR023213">
    <property type="entry name" value="CAT-like_dom_sf"/>
</dbReference>
<dbReference type="GO" id="GO:0044550">
    <property type="term" value="P:secondary metabolite biosynthetic process"/>
    <property type="evidence" value="ECO:0007669"/>
    <property type="project" value="UniProtKB-ARBA"/>
</dbReference>
<dbReference type="GO" id="GO:0072330">
    <property type="term" value="P:monocarboxylic acid biosynthetic process"/>
    <property type="evidence" value="ECO:0007669"/>
    <property type="project" value="UniProtKB-ARBA"/>
</dbReference>
<keyword evidence="8" id="KW-1185">Reference proteome</keyword>
<evidence type="ECO:0000256" key="3">
    <source>
        <dbReference type="ARBA" id="ARBA00022450"/>
    </source>
</evidence>
<dbReference type="Pfam" id="PF13193">
    <property type="entry name" value="AMP-binding_C"/>
    <property type="match status" value="2"/>
</dbReference>
<dbReference type="NCBIfam" id="NF003417">
    <property type="entry name" value="PRK04813.1"/>
    <property type="match status" value="2"/>
</dbReference>
<proteinExistence type="inferred from homology"/>
<keyword evidence="4" id="KW-0597">Phosphoprotein</keyword>
<gene>
    <name evidence="7" type="ORF">CIG75_11045</name>
</gene>
<dbReference type="SMART" id="SM00823">
    <property type="entry name" value="PKS_PP"/>
    <property type="match status" value="2"/>
</dbReference>
<dbReference type="InterPro" id="IPR020845">
    <property type="entry name" value="AMP-binding_CS"/>
</dbReference>
<dbReference type="InterPro" id="IPR020806">
    <property type="entry name" value="PKS_PP-bd"/>
</dbReference>